<dbReference type="EMBL" id="VUJU01008571">
    <property type="protein sequence ID" value="KAF0728773.1"/>
    <property type="molecule type" value="Genomic_DNA"/>
</dbReference>
<evidence type="ECO:0000256" key="1">
    <source>
        <dbReference type="ARBA" id="ARBA00022723"/>
    </source>
</evidence>
<organism evidence="7 8">
    <name type="scientific">Aphis craccivora</name>
    <name type="common">Cowpea aphid</name>
    <dbReference type="NCBI Taxonomy" id="307492"/>
    <lineage>
        <taxon>Eukaryota</taxon>
        <taxon>Metazoa</taxon>
        <taxon>Ecdysozoa</taxon>
        <taxon>Arthropoda</taxon>
        <taxon>Hexapoda</taxon>
        <taxon>Insecta</taxon>
        <taxon>Pterygota</taxon>
        <taxon>Neoptera</taxon>
        <taxon>Paraneoptera</taxon>
        <taxon>Hemiptera</taxon>
        <taxon>Sternorrhyncha</taxon>
        <taxon>Aphidomorpha</taxon>
        <taxon>Aphidoidea</taxon>
        <taxon>Aphididae</taxon>
        <taxon>Aphidini</taxon>
        <taxon>Aphis</taxon>
        <taxon>Aphis</taxon>
    </lineage>
</organism>
<evidence type="ECO:0000313" key="8">
    <source>
        <dbReference type="Proteomes" id="UP000478052"/>
    </source>
</evidence>
<keyword evidence="4" id="KW-0862">Zinc</keyword>
<feature type="domain" description="C2H2-type" evidence="6">
    <location>
        <begin position="128"/>
        <end position="155"/>
    </location>
</feature>
<evidence type="ECO:0000256" key="5">
    <source>
        <dbReference type="PROSITE-ProRule" id="PRU00042"/>
    </source>
</evidence>
<accession>A0A6G0WN43</accession>
<keyword evidence="2" id="KW-0677">Repeat</keyword>
<gene>
    <name evidence="7" type="ORF">FWK35_00031262</name>
</gene>
<sequence length="191" mass="22519">NHKTEERFIIVNDLIEVKTEPEDETETIESTTFSNCLQKNYFICSQCYYRFDDFEEFVIHKNLSHKNKPYVCFKGNAQFALSAHLNLHLAEHDLCLRNSSINPSEIQSSSRSNLTINLSPENEFQKCHKCRDCNRHFTTCGKLNIHYKQHKKQMVCNQCNKNVAFEKNFRENMLSHSDGMFNEISLTEFDY</sequence>
<dbReference type="Gene3D" id="3.30.160.60">
    <property type="entry name" value="Classic Zinc Finger"/>
    <property type="match status" value="2"/>
</dbReference>
<protein>
    <submittedName>
        <fullName evidence="7">Putative zinc finger protein 840</fullName>
    </submittedName>
</protein>
<dbReference type="PANTHER" id="PTHR24379:SF121">
    <property type="entry name" value="C2H2-TYPE DOMAIN-CONTAINING PROTEIN"/>
    <property type="match status" value="1"/>
</dbReference>
<reference evidence="7 8" key="1">
    <citation type="submission" date="2019-08" db="EMBL/GenBank/DDBJ databases">
        <title>Whole genome of Aphis craccivora.</title>
        <authorList>
            <person name="Voronova N.V."/>
            <person name="Shulinski R.S."/>
            <person name="Bandarenka Y.V."/>
            <person name="Zhorov D.G."/>
            <person name="Warner D."/>
        </authorList>
    </citation>
    <scope>NUCLEOTIDE SEQUENCE [LARGE SCALE GENOMIC DNA]</scope>
    <source>
        <strain evidence="7">180601</strain>
        <tissue evidence="7">Whole Body</tissue>
    </source>
</reference>
<evidence type="ECO:0000313" key="7">
    <source>
        <dbReference type="EMBL" id="KAF0728773.1"/>
    </source>
</evidence>
<keyword evidence="1" id="KW-0479">Metal-binding</keyword>
<dbReference type="SMART" id="SM00355">
    <property type="entry name" value="ZnF_C2H2"/>
    <property type="match status" value="3"/>
</dbReference>
<dbReference type="PANTHER" id="PTHR24379">
    <property type="entry name" value="KRAB AND ZINC FINGER DOMAIN-CONTAINING"/>
    <property type="match status" value="1"/>
</dbReference>
<dbReference type="Proteomes" id="UP000478052">
    <property type="component" value="Unassembled WGS sequence"/>
</dbReference>
<evidence type="ECO:0000259" key="6">
    <source>
        <dbReference type="PROSITE" id="PS50157"/>
    </source>
</evidence>
<dbReference type="InterPro" id="IPR036236">
    <property type="entry name" value="Znf_C2H2_sf"/>
</dbReference>
<keyword evidence="8" id="KW-1185">Reference proteome</keyword>
<dbReference type="SUPFAM" id="SSF57667">
    <property type="entry name" value="beta-beta-alpha zinc fingers"/>
    <property type="match status" value="1"/>
</dbReference>
<dbReference type="AlphaFoldDB" id="A0A6G0WN43"/>
<dbReference type="GO" id="GO:0008270">
    <property type="term" value="F:zinc ion binding"/>
    <property type="evidence" value="ECO:0007669"/>
    <property type="project" value="UniProtKB-KW"/>
</dbReference>
<dbReference type="OrthoDB" id="6601382at2759"/>
<evidence type="ECO:0000256" key="4">
    <source>
        <dbReference type="ARBA" id="ARBA00022833"/>
    </source>
</evidence>
<evidence type="ECO:0000256" key="2">
    <source>
        <dbReference type="ARBA" id="ARBA00022737"/>
    </source>
</evidence>
<keyword evidence="3 5" id="KW-0863">Zinc-finger</keyword>
<dbReference type="InterPro" id="IPR013087">
    <property type="entry name" value="Znf_C2H2_type"/>
</dbReference>
<comment type="caution">
    <text evidence="7">The sequence shown here is derived from an EMBL/GenBank/DDBJ whole genome shotgun (WGS) entry which is preliminary data.</text>
</comment>
<feature type="non-terminal residue" evidence="7">
    <location>
        <position position="1"/>
    </location>
</feature>
<dbReference type="PROSITE" id="PS50157">
    <property type="entry name" value="ZINC_FINGER_C2H2_2"/>
    <property type="match status" value="1"/>
</dbReference>
<evidence type="ECO:0000256" key="3">
    <source>
        <dbReference type="ARBA" id="ARBA00022771"/>
    </source>
</evidence>
<proteinExistence type="predicted"/>
<name>A0A6G0WN43_APHCR</name>
<dbReference type="PROSITE" id="PS00028">
    <property type="entry name" value="ZINC_FINGER_C2H2_1"/>
    <property type="match status" value="2"/>
</dbReference>